<dbReference type="Pfam" id="PF05345">
    <property type="entry name" value="He_PIG"/>
    <property type="match status" value="10"/>
</dbReference>
<dbReference type="Pfam" id="PF03797">
    <property type="entry name" value="Autotransporter"/>
    <property type="match status" value="1"/>
</dbReference>
<dbReference type="SUPFAM" id="SSF103515">
    <property type="entry name" value="Autotransporter"/>
    <property type="match status" value="1"/>
</dbReference>
<evidence type="ECO:0000313" key="8">
    <source>
        <dbReference type="Proteomes" id="UP000515838"/>
    </source>
</evidence>
<dbReference type="SUPFAM" id="SSF49313">
    <property type="entry name" value="Cadherin-like"/>
    <property type="match status" value="8"/>
</dbReference>
<dbReference type="InterPro" id="IPR015919">
    <property type="entry name" value="Cadherin-like_sf"/>
</dbReference>
<dbReference type="Gene3D" id="2.60.40.10">
    <property type="entry name" value="Immunoglobulins"/>
    <property type="match status" value="10"/>
</dbReference>
<feature type="region of interest" description="Disordered" evidence="4">
    <location>
        <begin position="1664"/>
        <end position="1685"/>
    </location>
</feature>
<dbReference type="Pfam" id="PF17963">
    <property type="entry name" value="Big_9"/>
    <property type="match status" value="1"/>
</dbReference>
<feature type="domain" description="Autotransporter" evidence="6">
    <location>
        <begin position="1687"/>
        <end position="1964"/>
    </location>
</feature>
<evidence type="ECO:0000256" key="2">
    <source>
        <dbReference type="ARBA" id="ARBA00022737"/>
    </source>
</evidence>
<sequence length="1964" mass="196379">MSIVRADAVRRARLMVTTCLLAGLGLLSPGTALAQHSSAECPPQTATVTSGGTVTIDVSDCEFDSGFGGIGAIDGGSYGPGDFEDHGTATLRQTPGGWFLDYSHNGSTGIGSTDVFEFADGSLNGDGDVQVTITITPSASPITVSPAALPTLTAGTAFSQTLSSSGGLAPYTYSLQSGVLPVGVSLTSGGVLSGTPTQRGAYSFSVRSTDSTTPTAQFVDKGYTGTVQNPTLTLATPSGTAIQGAPFSQTLSTSGGVAPYTYALETGSFPAGITLSSGGVVSGTTSAAPGNYPVTIRVTDSSTGPGTYFEVENYTLTVSAAPNVRIEVSPASVSEDGATNLTYTVTRSLSLSSPTVVNITTSGTATAGADYTGNVATVTIPADATTATITIDPTVDGTVEADETVTLTVAAGTGYTVGVPASATGNILNDDVPSATISVSPANVAEDGAPNLVYTVTLNQASFSALSIGYAIGGTATNGADYATIASPLVIPAGNTTGTITVNPTADATIEANETVILTLNAGAGYTVGVPNSATGTILNDDLPNLAINDVTANEGNAGITNFTFTVSLSAPAGPGGVTFDIATANGSATAGVDYVTSSLTGQTIPAGSSTYTFTVQVNGDTANESSETFFVNVTNVVNAVVVDGQGVGTVVNDDPLPSLSIDDVSVVEGNAGTVNAVFTLTLSAASGQTVSVNYATADGTATQPADYTSTSGSLTFTPGQTTRTLTVPVIGETVPEANETFFVNLSGAINATISDNQGVGTITNDDVPVTVSPGTLPNGTVATAYSQTITASGGTGPYGFAVTAGALPAGLTLSPGGALTGTPSAGGTFNFTVTATDGSAFPGPFSGSQAYTLTLAAPTIALPATPLAGGTLGAAYSAAITPASGGTAPYAYAVTAGALPGGLTLNTSTGSITGTPSALGTFNFSITATDSSTGTGPYTATQAYAITVIDEAPTGGNSSLTVAYNAPATNVPLTLSGGAPTSLAIATPPVNGTAIVSGTTITYQPNAGYAGPDSFTYTATNSGGASAPATVSVTVQDAVITITAAGGFAATVAAPYTQTFTFNGGTSPWSGYQVTNLPAGVAIAGTTANTVTISGTPTQAGTFNLNVSATDGSTGNGPYTVGQAFTLTVAGPTLTLAPASPALNATYATAFTQAFSTTGGVGPYTYAVSGTLPAGVSLSGDTLSGTPTAPGSYSFTITATDAGASGVGAPFTTSRVYTLEVAAPTLTLTPATLSASTAGTVYTQALSASGGVAPYSFALSAGTLPAGLTLTSSGTLAGTPTEAGTFNVSVTATDTYGQAVTRAYALEVAQPTLTLAPGGGALPNATAGAAFSQSLVASGGIAPYTATLNGALPTGITFNPATLAFAGTPTESGTFTFDVTATDSTGGTPGTVTATYSLTVLVPPLSLSPETVQGATAGVTYTQTFVATGGVAPYQYTLSAGTLPAGLTLDTATGQLAGTPTQAGSFDFSVTATDSTTGTAATTVRAYTLAVSAPVIVVDPDTLPTALQSVEYTQALSARGGTAPYTFTLDAGTLPTGMTLSAEGALSGTPSATGSFEVTIRATDALGFSGTRTYALTVIARPDPTRDPEVRGLLEAQAEATRRFAAGQIANFQQRLEQLHGGATADGMRNGVSFTTRERCQDNRAYTDLDACGASARAADARRNAAGEQRLSGGASPDEEGTASQADAAAFGFWTGGTLRSGNFDGRAGSNSLDFETEGVSAGADRRFRPDFVAGLGLGYGQDSTAIGNNGTQLDGKAWTLAMYGSYHPGERLFVDGLLGYQRLSYDVERFVTANDGRVRGSRDGDQWFASLSIGTDLTRGGAQLTPYARVDAMRATLDPYTERGDTIYALTYGEQDVDTTTGNIGLRMAFRRNAIWGAFSPQARLEYQHDFTADSRTFMQYADLLGPTYATSVSGYDRSRFMLGLGVLFDFGAYSLQVDYRGVVGSSDQRDNALQVMFQAGR</sequence>
<keyword evidence="2" id="KW-0677">Repeat</keyword>
<dbReference type="Gene3D" id="2.60.40.2810">
    <property type="match status" value="1"/>
</dbReference>
<dbReference type="PROSITE" id="PS51208">
    <property type="entry name" value="AUTOTRANSPORTER"/>
    <property type="match status" value="1"/>
</dbReference>
<dbReference type="InterPro" id="IPR006644">
    <property type="entry name" value="Cadg"/>
</dbReference>
<name>A0A7G9THL2_PSEMX</name>
<dbReference type="PANTHER" id="PTHR37494:SF1">
    <property type="entry name" value="STAPHYLOCOCCUS AUREUS SURFACE PROTEIN A"/>
    <property type="match status" value="1"/>
</dbReference>
<dbReference type="GO" id="GO:0007154">
    <property type="term" value="P:cell communication"/>
    <property type="evidence" value="ECO:0007669"/>
    <property type="project" value="InterPro"/>
</dbReference>
<dbReference type="SMART" id="SM00237">
    <property type="entry name" value="Calx_beta"/>
    <property type="match status" value="4"/>
</dbReference>
<gene>
    <name evidence="7" type="ORF">IAE60_03950</name>
</gene>
<dbReference type="InterPro" id="IPR036709">
    <property type="entry name" value="Autotransporte_beta_dom_sf"/>
</dbReference>
<evidence type="ECO:0000259" key="6">
    <source>
        <dbReference type="PROSITE" id="PS51208"/>
    </source>
</evidence>
<accession>A0A7G9THL2</accession>
<dbReference type="GO" id="GO:0005509">
    <property type="term" value="F:calcium ion binding"/>
    <property type="evidence" value="ECO:0007669"/>
    <property type="project" value="InterPro"/>
</dbReference>
<dbReference type="InterPro" id="IPR038081">
    <property type="entry name" value="CalX-like_sf"/>
</dbReference>
<dbReference type="Pfam" id="PF03160">
    <property type="entry name" value="Calx-beta"/>
    <property type="match status" value="4"/>
</dbReference>
<dbReference type="Proteomes" id="UP000515838">
    <property type="component" value="Chromosome"/>
</dbReference>
<dbReference type="GO" id="GO:0016020">
    <property type="term" value="C:membrane"/>
    <property type="evidence" value="ECO:0007669"/>
    <property type="project" value="InterPro"/>
</dbReference>
<organism evidence="7 8">
    <name type="scientific">Pseudoxanthomonas mexicana</name>
    <dbReference type="NCBI Taxonomy" id="128785"/>
    <lineage>
        <taxon>Bacteria</taxon>
        <taxon>Pseudomonadati</taxon>
        <taxon>Pseudomonadota</taxon>
        <taxon>Gammaproteobacteria</taxon>
        <taxon>Lysobacterales</taxon>
        <taxon>Lysobacteraceae</taxon>
        <taxon>Pseudoxanthomonas</taxon>
    </lineage>
</organism>
<dbReference type="EMBL" id="CP060731">
    <property type="protein sequence ID" value="QNN79587.1"/>
    <property type="molecule type" value="Genomic_DNA"/>
</dbReference>
<evidence type="ECO:0000256" key="5">
    <source>
        <dbReference type="SAM" id="SignalP"/>
    </source>
</evidence>
<keyword evidence="1 5" id="KW-0732">Signal</keyword>
<dbReference type="SMART" id="SM00736">
    <property type="entry name" value="CADG"/>
    <property type="match status" value="4"/>
</dbReference>
<dbReference type="InterPro" id="IPR013783">
    <property type="entry name" value="Ig-like_fold"/>
</dbReference>
<protein>
    <submittedName>
        <fullName evidence="7">Putative Ig domain-containing protein</fullName>
    </submittedName>
</protein>
<dbReference type="SUPFAM" id="SSF141072">
    <property type="entry name" value="CalX-like"/>
    <property type="match status" value="4"/>
</dbReference>
<evidence type="ECO:0000256" key="1">
    <source>
        <dbReference type="ARBA" id="ARBA00022729"/>
    </source>
</evidence>
<dbReference type="SMART" id="SM00869">
    <property type="entry name" value="Autotransporter"/>
    <property type="match status" value="1"/>
</dbReference>
<reference evidence="7 8" key="1">
    <citation type="submission" date="2020-08" db="EMBL/GenBank/DDBJ databases">
        <title>Streptomycin Non-resistant strain, P. mexicana.</title>
        <authorList>
            <person name="Ganesh-Kumar S."/>
            <person name="Zhe T."/>
            <person name="Yu Z."/>
            <person name="Min Y."/>
        </authorList>
    </citation>
    <scope>NUCLEOTIDE SEQUENCE [LARGE SCALE GENOMIC DNA]</scope>
    <source>
        <strain evidence="7 8">GTZY2</strain>
    </source>
</reference>
<dbReference type="InterPro" id="IPR005546">
    <property type="entry name" value="Autotransporte_beta"/>
</dbReference>
<feature type="signal peptide" evidence="5">
    <location>
        <begin position="1"/>
        <end position="34"/>
    </location>
</feature>
<dbReference type="InterPro" id="IPR003644">
    <property type="entry name" value="Calx_beta"/>
</dbReference>
<dbReference type="Gene3D" id="2.60.40.2030">
    <property type="match status" value="4"/>
</dbReference>
<evidence type="ECO:0000256" key="4">
    <source>
        <dbReference type="SAM" id="MobiDB-lite"/>
    </source>
</evidence>
<dbReference type="Gene3D" id="2.40.128.130">
    <property type="entry name" value="Autotransporter beta-domain"/>
    <property type="match status" value="1"/>
</dbReference>
<evidence type="ECO:0000256" key="3">
    <source>
        <dbReference type="ARBA" id="ARBA00022837"/>
    </source>
</evidence>
<proteinExistence type="predicted"/>
<keyword evidence="3" id="KW-0106">Calcium</keyword>
<dbReference type="PANTHER" id="PTHR37494">
    <property type="entry name" value="HEMAGGLUTININ"/>
    <property type="match status" value="1"/>
</dbReference>
<evidence type="ECO:0000313" key="7">
    <source>
        <dbReference type="EMBL" id="QNN79587.1"/>
    </source>
</evidence>
<feature type="chain" id="PRO_5028915102" evidence="5">
    <location>
        <begin position="35"/>
        <end position="1964"/>
    </location>
</feature>